<evidence type="ECO:0000256" key="13">
    <source>
        <dbReference type="SAM" id="MobiDB-lite"/>
    </source>
</evidence>
<dbReference type="Gene3D" id="3.30.70.330">
    <property type="match status" value="1"/>
</dbReference>
<dbReference type="GO" id="GO:0005681">
    <property type="term" value="C:spliceosomal complex"/>
    <property type="evidence" value="ECO:0007669"/>
    <property type="project" value="UniProtKB-KW"/>
</dbReference>
<evidence type="ECO:0000259" key="14">
    <source>
        <dbReference type="PROSITE" id="PS50102"/>
    </source>
</evidence>
<dbReference type="GO" id="GO:0006397">
    <property type="term" value="P:mRNA processing"/>
    <property type="evidence" value="ECO:0007669"/>
    <property type="project" value="UniProtKB-KW"/>
</dbReference>
<dbReference type="PANTHER" id="PTHR32343">
    <property type="entry name" value="SERINE/ARGININE-RICH SPLICING FACTOR"/>
    <property type="match status" value="1"/>
</dbReference>
<comment type="subcellular location">
    <subcellularLocation>
        <location evidence="1">Nucleus</location>
    </subcellularLocation>
</comment>
<reference evidence="15 16" key="2">
    <citation type="journal article" date="2024" name="G3 (Bethesda)">
        <title>The genome of the cryopelagic Antarctic bald notothen, Trematomus borchgrevinki.</title>
        <authorList>
            <person name="Rayamajhi N."/>
            <person name="Rivera-Colon A.G."/>
            <person name="Minhas B.F."/>
            <person name="Cheng C.C."/>
            <person name="Catchen J.M."/>
        </authorList>
    </citation>
    <scope>NUCLEOTIDE SEQUENCE [LARGE SCALE GENOMIC DNA]</scope>
    <source>
        <strain evidence="15">AGRC-2024</strain>
    </source>
</reference>
<evidence type="ECO:0000256" key="3">
    <source>
        <dbReference type="ARBA" id="ARBA00022553"/>
    </source>
</evidence>
<protein>
    <recommendedName>
        <fullName evidence="9">Splicing regulatory glutamine/lysine-rich protein 1</fullName>
    </recommendedName>
    <alternativeName>
        <fullName evidence="10">Serine/arginine-rich-splicing regulatory protein 86</fullName>
    </alternativeName>
    <alternativeName>
        <fullName evidence="11">Splicing factor, arginine/serine-rich 12</fullName>
    </alternativeName>
</protein>
<evidence type="ECO:0000256" key="9">
    <source>
        <dbReference type="ARBA" id="ARBA00073574"/>
    </source>
</evidence>
<evidence type="ECO:0000313" key="16">
    <source>
        <dbReference type="Proteomes" id="UP001619887"/>
    </source>
</evidence>
<evidence type="ECO:0000256" key="2">
    <source>
        <dbReference type="ARBA" id="ARBA00010269"/>
    </source>
</evidence>
<dbReference type="PROSITE" id="PS50102">
    <property type="entry name" value="RRM"/>
    <property type="match status" value="1"/>
</dbReference>
<dbReference type="InterPro" id="IPR035979">
    <property type="entry name" value="RBD_domain_sf"/>
</dbReference>
<feature type="compositionally biased region" description="Polar residues" evidence="13">
    <location>
        <begin position="366"/>
        <end position="375"/>
    </location>
</feature>
<keyword evidence="16" id="KW-1185">Reference proteome</keyword>
<feature type="compositionally biased region" description="Basic residues" evidence="13">
    <location>
        <begin position="211"/>
        <end position="241"/>
    </location>
</feature>
<dbReference type="SMART" id="SM00360">
    <property type="entry name" value="RRM"/>
    <property type="match status" value="1"/>
</dbReference>
<evidence type="ECO:0000256" key="8">
    <source>
        <dbReference type="ARBA" id="ARBA00058989"/>
    </source>
</evidence>
<accession>A0ABD2FK88</accession>
<gene>
    <name evidence="15" type="ORF">OYC64_020018</name>
</gene>
<dbReference type="GO" id="GO:0008380">
    <property type="term" value="P:RNA splicing"/>
    <property type="evidence" value="ECO:0007669"/>
    <property type="project" value="UniProtKB-KW"/>
</dbReference>
<keyword evidence="12" id="KW-0694">RNA-binding</keyword>
<feature type="region of interest" description="Disordered" evidence="13">
    <location>
        <begin position="206"/>
        <end position="396"/>
    </location>
</feature>
<comment type="function">
    <text evidence="8">Participates in the regulation of alternative splicing by modulating the activity of other splice facors. Inhibits the splicing activity of SFRS1, SFRS2 and SFRS6. Augments the splicing activity of SFRS3.</text>
</comment>
<feature type="domain" description="RRM" evidence="14">
    <location>
        <begin position="88"/>
        <end position="164"/>
    </location>
</feature>
<dbReference type="Proteomes" id="UP001619887">
    <property type="component" value="Unassembled WGS sequence"/>
</dbReference>
<dbReference type="PANTHER" id="PTHR32343:SF71">
    <property type="entry name" value="SPLICING REGULATORY GLUTAMIC ACID AND LYSINE RICH PROTEIN 1"/>
    <property type="match status" value="1"/>
</dbReference>
<evidence type="ECO:0000256" key="1">
    <source>
        <dbReference type="ARBA" id="ARBA00004123"/>
    </source>
</evidence>
<comment type="caution">
    <text evidence="15">The sequence shown here is derived from an EMBL/GenBank/DDBJ whole genome shotgun (WGS) entry which is preliminary data.</text>
</comment>
<feature type="compositionally biased region" description="Basic and acidic residues" evidence="13">
    <location>
        <begin position="306"/>
        <end position="347"/>
    </location>
</feature>
<evidence type="ECO:0000256" key="4">
    <source>
        <dbReference type="ARBA" id="ARBA00022664"/>
    </source>
</evidence>
<evidence type="ECO:0000256" key="11">
    <source>
        <dbReference type="ARBA" id="ARBA00080569"/>
    </source>
</evidence>
<dbReference type="EMBL" id="JBIYXZ010002089">
    <property type="protein sequence ID" value="KAL3041964.1"/>
    <property type="molecule type" value="Genomic_DNA"/>
</dbReference>
<sequence length="396" mass="44612">MVHDQYVSSTGKIPEEAKALSLLAPAAPAPSLIPGGGLLPIPTPAPPQNLNVPAVSRLSAALDPTASSLTQAPLMGNVDPSKVDEIRRTVYVGNLNSQTTNADQLLEFFKQVGEVKFVRMAGDETQPTRFAFVEFVGQESVNRALTFNGVMFGDRPLKVNHSNNAIVKPPEMTPQAAAKELESVMKRVREAQCTIAAAIDPADLKKCSPSRSRRLCRSRSLSRSRSCSKMHRKRSRSKQRPAPKLCPRNDSHNSRSSHRRSSLSRDKKHSRSRSRGHRRKSKDRSRSPRRKAKSPSPKRGRKDKRRERSRDRKERSTSRKRSRKDEEKMKSKAKPMKVERDYDREEKDEYESDREDTLSEDMMSSPCAQQNGSYKTHNEYASMGADNKGLFHRHGN</sequence>
<evidence type="ECO:0000256" key="5">
    <source>
        <dbReference type="ARBA" id="ARBA00022728"/>
    </source>
</evidence>
<comment type="similarity">
    <text evidence="2">Belongs to the splicing factor SR family.</text>
</comment>
<dbReference type="InterPro" id="IPR012677">
    <property type="entry name" value="Nucleotide-bd_a/b_plait_sf"/>
</dbReference>
<evidence type="ECO:0000256" key="12">
    <source>
        <dbReference type="PROSITE-ProRule" id="PRU00176"/>
    </source>
</evidence>
<evidence type="ECO:0000313" key="15">
    <source>
        <dbReference type="EMBL" id="KAL3041964.1"/>
    </source>
</evidence>
<evidence type="ECO:0000256" key="7">
    <source>
        <dbReference type="ARBA" id="ARBA00023242"/>
    </source>
</evidence>
<dbReference type="InterPro" id="IPR000504">
    <property type="entry name" value="RRM_dom"/>
</dbReference>
<organism evidence="15 16">
    <name type="scientific">Pagothenia borchgrevinki</name>
    <name type="common">Bald rockcod</name>
    <name type="synonym">Trematomus borchgrevinki</name>
    <dbReference type="NCBI Taxonomy" id="8213"/>
    <lineage>
        <taxon>Eukaryota</taxon>
        <taxon>Metazoa</taxon>
        <taxon>Chordata</taxon>
        <taxon>Craniata</taxon>
        <taxon>Vertebrata</taxon>
        <taxon>Euteleostomi</taxon>
        <taxon>Actinopterygii</taxon>
        <taxon>Neopterygii</taxon>
        <taxon>Teleostei</taxon>
        <taxon>Neoteleostei</taxon>
        <taxon>Acanthomorphata</taxon>
        <taxon>Eupercaria</taxon>
        <taxon>Perciformes</taxon>
        <taxon>Notothenioidei</taxon>
        <taxon>Nototheniidae</taxon>
        <taxon>Pagothenia</taxon>
    </lineage>
</organism>
<evidence type="ECO:0000256" key="6">
    <source>
        <dbReference type="ARBA" id="ARBA00023187"/>
    </source>
</evidence>
<evidence type="ECO:0000256" key="10">
    <source>
        <dbReference type="ARBA" id="ARBA00076771"/>
    </source>
</evidence>
<dbReference type="Pfam" id="PF00076">
    <property type="entry name" value="RRM_1"/>
    <property type="match status" value="1"/>
</dbReference>
<keyword evidence="6" id="KW-0508">mRNA splicing</keyword>
<dbReference type="CDD" id="cd12260">
    <property type="entry name" value="RRM2_SREK1"/>
    <property type="match status" value="1"/>
</dbReference>
<dbReference type="SUPFAM" id="SSF54928">
    <property type="entry name" value="RNA-binding domain, RBD"/>
    <property type="match status" value="1"/>
</dbReference>
<feature type="compositionally biased region" description="Basic residues" evidence="13">
    <location>
        <begin position="255"/>
        <end position="305"/>
    </location>
</feature>
<name>A0ABD2FK88_PAGBO</name>
<dbReference type="InterPro" id="IPR034192">
    <property type="entry name" value="SREK1_RRM2"/>
</dbReference>
<dbReference type="GO" id="GO:0003723">
    <property type="term" value="F:RNA binding"/>
    <property type="evidence" value="ECO:0007669"/>
    <property type="project" value="UniProtKB-UniRule"/>
</dbReference>
<keyword evidence="4" id="KW-0507">mRNA processing</keyword>
<dbReference type="FunFam" id="3.30.70.330:FF:000142">
    <property type="entry name" value="splicing regulatory glutamine/lysine-rich protein 1 isoform X1"/>
    <property type="match status" value="1"/>
</dbReference>
<proteinExistence type="inferred from homology"/>
<keyword evidence="3" id="KW-0597">Phosphoprotein</keyword>
<dbReference type="AlphaFoldDB" id="A0ABD2FK88"/>
<keyword evidence="5" id="KW-0747">Spliceosome</keyword>
<reference evidence="15 16" key="1">
    <citation type="journal article" date="2022" name="G3 (Bethesda)">
        <title>Evaluating Illumina-, Nanopore-, and PacBio-based genome assembly strategies with the bald notothen, Trematomus borchgrevinki.</title>
        <authorList>
            <person name="Rayamajhi N."/>
            <person name="Cheng C.C."/>
            <person name="Catchen J.M."/>
        </authorList>
    </citation>
    <scope>NUCLEOTIDE SEQUENCE [LARGE SCALE GENOMIC DNA]</scope>
    <source>
        <strain evidence="15">AGRC-2024</strain>
    </source>
</reference>
<keyword evidence="7" id="KW-0539">Nucleus</keyword>